<accession>A0A152A9H6</accession>
<keyword evidence="2" id="KW-1185">Reference proteome</keyword>
<sequence length="970" mass="113693">MLIILIKVQKNSTVFSKLQNWFPILDSNTCINRDIHSELLEFFKDLKTSAESYQGNENHLNSKLLEYLDNCTNYEKHIDIEIIEYLKKEYFYNSTIPALKLLYIKIYRTYMFYRSTTSLNLYDFLEAMKQLLELPSTNLISVDSMLGIFGVEKNYLLSIFPLLNWKNSSHKSFKMMLIIKLMIGLTNLRNQTEPIMSSGYKYIDCQSLLDILIDIYLPQGIECHFMHLSLMSCIANNISNQVTRIAMKDKIMKLYELKMNQSILKYNSHSFYDLILFNRYYYQFDTDLDQYTNNRILAIFHNYLIKSDRAYESLGLMSYYSYPQLNWTTVAKRITGKLNSITIKYYPECIWKIIDNIGPNLIQHSLGFSKLYFDCYIGNVKLNSSEFLNLLEYLLKNDSETIKGFIFKKSFFSNSILVKLIDGLLENSLCKELDVLVTSNTNLILDNHEHYQIICSKIEQHLKVSQSMVLNSKLYLFKVLMVLYNVNNQHSKLQEFVETTVIKDLKALDFTVYTQKCESRFLCKPLTDILAFNIIGDDWKSLQSLNFQGIMISNISKDSLENVLANNPILQEINLDNLIDEQWYSSIINIFDFSFQYINIISNFSTILHYLYQQQLKNNNNFINNGNSRFLQTILIELCSRVKFKDHKPIHIETILVSKILAKIIETCDYQNNASVISDFISDAISLNFIRYQYDRVFFYYVINNMHFSVEDVIILQSIISTMIPDNQQENNNTSSNSMIIFNNTILINSIFKWFTPNEVYKLRLLNKTSFKTFRNQLICGQIPYNVGSNLQLSDNNSTLFSKNQLPKVINYSILMKYGLSDIYTIFTQLQSLQIDKLMKKPDSIILLGRSEHLQHLEFQMSRKLYHILAHRLIVFNCNLVSVVCNLRIKDYPTSLFSDLFNCHPNLQSLVFKLGHTYHSHLLVVFFLEVAQLSIQHNTKSEIKIVVKNRKNEFIFSKEMTEKDLINFLS</sequence>
<evidence type="ECO:0000313" key="1">
    <source>
        <dbReference type="EMBL" id="KYR02785.1"/>
    </source>
</evidence>
<gene>
    <name evidence="1" type="ORF">DLAC_00249</name>
</gene>
<comment type="caution">
    <text evidence="1">The sequence shown here is derived from an EMBL/GenBank/DDBJ whole genome shotgun (WGS) entry which is preliminary data.</text>
</comment>
<protein>
    <submittedName>
        <fullName evidence="1">Asparagine-rich antigen</fullName>
    </submittedName>
</protein>
<dbReference type="Proteomes" id="UP000076078">
    <property type="component" value="Unassembled WGS sequence"/>
</dbReference>
<dbReference type="EMBL" id="LODT01000001">
    <property type="protein sequence ID" value="KYR02785.1"/>
    <property type="molecule type" value="Genomic_DNA"/>
</dbReference>
<reference evidence="1 2" key="1">
    <citation type="submission" date="2015-12" db="EMBL/GenBank/DDBJ databases">
        <title>Dictyostelia acquired genes for synthesis and detection of signals that induce cell-type specialization by lateral gene transfer from prokaryotes.</title>
        <authorList>
            <person name="Gloeckner G."/>
            <person name="Schaap P."/>
        </authorList>
    </citation>
    <scope>NUCLEOTIDE SEQUENCE [LARGE SCALE GENOMIC DNA]</scope>
    <source>
        <strain evidence="1 2">TK</strain>
    </source>
</reference>
<evidence type="ECO:0000313" key="2">
    <source>
        <dbReference type="Proteomes" id="UP000076078"/>
    </source>
</evidence>
<proteinExistence type="predicted"/>
<dbReference type="AlphaFoldDB" id="A0A152A9H6"/>
<dbReference type="InParanoid" id="A0A152A9H6"/>
<name>A0A152A9H6_TIELA</name>
<organism evidence="1 2">
    <name type="scientific">Tieghemostelium lacteum</name>
    <name type="common">Slime mold</name>
    <name type="synonym">Dictyostelium lacteum</name>
    <dbReference type="NCBI Taxonomy" id="361077"/>
    <lineage>
        <taxon>Eukaryota</taxon>
        <taxon>Amoebozoa</taxon>
        <taxon>Evosea</taxon>
        <taxon>Eumycetozoa</taxon>
        <taxon>Dictyostelia</taxon>
        <taxon>Dictyosteliales</taxon>
        <taxon>Raperosteliaceae</taxon>
        <taxon>Tieghemostelium</taxon>
    </lineage>
</organism>